<organism evidence="7 8">
    <name type="scientific">Orungo virus</name>
    <dbReference type="NCBI Taxonomy" id="40058"/>
    <lineage>
        <taxon>Viruses</taxon>
        <taxon>Riboviria</taxon>
        <taxon>Orthornavirae</taxon>
        <taxon>Duplornaviricota</taxon>
        <taxon>Resentoviricetes</taxon>
        <taxon>Reovirales</taxon>
        <taxon>Sedoreoviridae</taxon>
        <taxon>Orbivirus</taxon>
        <taxon>Orbivirus orungoense</taxon>
    </lineage>
</organism>
<dbReference type="GO" id="GO:0005198">
    <property type="term" value="F:structural molecule activity"/>
    <property type="evidence" value="ECO:0007669"/>
    <property type="project" value="InterPro"/>
</dbReference>
<evidence type="ECO:0000313" key="8">
    <source>
        <dbReference type="Proteomes" id="UP000114561"/>
    </source>
</evidence>
<dbReference type="GO" id="GO:0039625">
    <property type="term" value="C:viral inner capsid"/>
    <property type="evidence" value="ECO:0007669"/>
    <property type="project" value="UniProtKB-KW"/>
</dbReference>
<reference evidence="7 8" key="1">
    <citation type="submission" date="2012-02" db="EMBL/GenBank/DDBJ databases">
        <title>The genome sequences of Lebombo, Orungo and Changuinola viruses (genus Orbivirus, family Reoviridae).</title>
        <authorList>
            <person name="Attoui H."/>
            <person name="Mohd Jaafar F."/>
            <person name="Mertens P.P.C."/>
            <person name="Belhouchet M."/>
        </authorList>
    </citation>
    <scope>NUCLEOTIDE SEQUENCE [LARGE SCALE GENOMIC DNA]</scope>
    <source>
        <strain evidence="7">UGMP 359</strain>
    </source>
</reference>
<evidence type="ECO:0000256" key="2">
    <source>
        <dbReference type="ARBA" id="ARBA00008722"/>
    </source>
</evidence>
<dbReference type="Proteomes" id="UP000114561">
    <property type="component" value="Genome"/>
</dbReference>
<dbReference type="InterPro" id="IPR001742">
    <property type="entry name" value="Capsid_VP2_Orbivir"/>
</dbReference>
<keyword evidence="5" id="KW-0946">Virion</keyword>
<dbReference type="RefSeq" id="YP_009507719.1">
    <property type="nucleotide sequence ID" value="NC_038605.1"/>
</dbReference>
<keyword evidence="6" id="KW-1153">Inner capsid protein</keyword>
<dbReference type="Pfam" id="PF00898">
    <property type="entry name" value="Orbi_VP2"/>
    <property type="match status" value="1"/>
</dbReference>
<comment type="subcellular location">
    <subcellularLocation>
        <location evidence="1">Virion</location>
    </subcellularLocation>
</comment>
<accession>W5QLZ3</accession>
<evidence type="ECO:0000256" key="5">
    <source>
        <dbReference type="ARBA" id="ARBA00022844"/>
    </source>
</evidence>
<dbReference type="GeneID" id="37618747"/>
<name>W5QLZ3_9REOV</name>
<evidence type="ECO:0000256" key="1">
    <source>
        <dbReference type="ARBA" id="ARBA00004328"/>
    </source>
</evidence>
<dbReference type="EMBL" id="JQ610676">
    <property type="protein sequence ID" value="AFX73388.1"/>
    <property type="molecule type" value="Genomic_RNA"/>
</dbReference>
<comment type="similarity">
    <text evidence="2">Belongs to the orbivirus VP2 family.</text>
</comment>
<evidence type="ECO:0000313" key="7">
    <source>
        <dbReference type="EMBL" id="AFX73388.1"/>
    </source>
</evidence>
<dbReference type="KEGG" id="vg:37618747"/>
<evidence type="ECO:0000256" key="6">
    <source>
        <dbReference type="ARBA" id="ARBA00022996"/>
    </source>
</evidence>
<keyword evidence="8" id="KW-1185">Reference proteome</keyword>
<proteinExistence type="inferred from homology"/>
<keyword evidence="4" id="KW-0167">Capsid protein</keyword>
<evidence type="ECO:0000256" key="4">
    <source>
        <dbReference type="ARBA" id="ARBA00022561"/>
    </source>
</evidence>
<evidence type="ECO:0000256" key="3">
    <source>
        <dbReference type="ARBA" id="ARBA00015347"/>
    </source>
</evidence>
<sequence>MAFERTVALTREFANETRQHFGKFDIVVNTESSIEDEATGEWEFARSDGRLGIYEELHNSIAYKHYTAILKGPENYLNIPQIFESKIYKNLNRDDLLARYDYSQILRFRDSKIAGRLRMQTYFGDVHVSAGLIDCVAMVREPIRREGCQHMMVRSFDLMNAGQFFDVHAPKIHAFDDTVIVESMDIENGVWRVKAGGVGLKTLQEKAEGILGDSVLDLVHNYLSQKWDAGYVAAKLLRFDETYKFHPIHEVGIFNTLMIRMGQLDDAYRDGFFDYDEIHAQLMRDVTFQYPEGKPVFRRDGQFFKNLVQYSGRAKIGYETYLPDRELWTEWRTRSSVQDVVPKYMEWLIGRLQLGKMLKIMSELPADVTMPNYLLKAITYKSSVYVKRLILTYIALRMTFGRCPVNKKGTLASSVLGFLHAVIPNLEEFLRKAGITDELCVKMEFTPRLTVMEREDRKSDRYAVVLQVYRERKLEVFTPIDSDLFEDRKKYYDEILKDKRWRGEETDYFFKDSGIHRSQVAGLSAEQLTLKKLGRDSDFNDPKRFVSYRYRYVSVKAGDIYAEGESVITGPLLTLIPHAYEFGRVSLIAGQSRDQSKLDNVPVYRDHMKSLELNGVEVGYDTWCPSGRAVQVNLELISTILYNAFKRPIVKGALCHFGMWEFYNPRRPAYESVDVTIMNAISDITGSKRWAYQEIQDWLARFIKGSRVDMVTHRFHGVTKKPTTRGEIWIWNLLLVLISNPSLVVSQTDKFPLWVCASDGLHLISTGVRHTDHFRLWEWLPYTEKIGNDDYMSVLATDRELRLFEIALEYFETIRIGYRRDEWTHLKSNMFNTWLGTHCGGVGDGMILFDPVRLPSPSSVLYLICSHNSTLEGMMYLLHDIYGKIVEENTGTVFIRVHARGCKCSVCRGGLQGVDVKNRSAMRVRSMPGNIGFDSVNLILSTSTTSAFGNSYIYFKLINR</sequence>
<protein>
    <recommendedName>
        <fullName evidence="3">Outer capsid protein VP2</fullName>
    </recommendedName>
</protein>
<dbReference type="OrthoDB" id="30253at10239"/>